<dbReference type="SUPFAM" id="SSF48371">
    <property type="entry name" value="ARM repeat"/>
    <property type="match status" value="1"/>
</dbReference>
<keyword evidence="7" id="KW-1185">Reference proteome</keyword>
<evidence type="ECO:0000256" key="4">
    <source>
        <dbReference type="SAM" id="Phobius"/>
    </source>
</evidence>
<dbReference type="EMBL" id="JAOAOG010000345">
    <property type="protein sequence ID" value="KAJ6226357.1"/>
    <property type="molecule type" value="Genomic_DNA"/>
</dbReference>
<dbReference type="InterPro" id="IPR015943">
    <property type="entry name" value="WD40/YVTN_repeat-like_dom_sf"/>
</dbReference>
<dbReference type="PANTHER" id="PTHR22847">
    <property type="entry name" value="WD40 REPEAT PROTEIN"/>
    <property type="match status" value="1"/>
</dbReference>
<keyword evidence="4" id="KW-1133">Transmembrane helix</keyword>
<protein>
    <submittedName>
        <fullName evidence="6">Phospholipase a-2-activating protein</fullName>
    </submittedName>
</protein>
<dbReference type="SMART" id="SM00320">
    <property type="entry name" value="WD40"/>
    <property type="match status" value="2"/>
</dbReference>
<keyword evidence="2" id="KW-0677">Repeat</keyword>
<dbReference type="SUPFAM" id="SSF50978">
    <property type="entry name" value="WD40 repeat-like"/>
    <property type="match status" value="1"/>
</dbReference>
<evidence type="ECO:0000313" key="7">
    <source>
        <dbReference type="Proteomes" id="UP001150062"/>
    </source>
</evidence>
<keyword evidence="4" id="KW-0472">Membrane</keyword>
<dbReference type="InterPro" id="IPR036322">
    <property type="entry name" value="WD40_repeat_dom_sf"/>
</dbReference>
<reference evidence="6" key="1">
    <citation type="submission" date="2022-08" db="EMBL/GenBank/DDBJ databases">
        <title>Novel sulfate-reducing endosymbionts in the free-living metamonad Anaeramoeba.</title>
        <authorList>
            <person name="Jerlstrom-Hultqvist J."/>
            <person name="Cepicka I."/>
            <person name="Gallot-Lavallee L."/>
            <person name="Salas-Leiva D."/>
            <person name="Curtis B.A."/>
            <person name="Zahonova K."/>
            <person name="Pipaliya S."/>
            <person name="Dacks J."/>
            <person name="Roger A.J."/>
        </authorList>
    </citation>
    <scope>NUCLEOTIDE SEQUENCE</scope>
    <source>
        <strain evidence="6">Schooner1</strain>
    </source>
</reference>
<proteinExistence type="predicted"/>
<dbReference type="Proteomes" id="UP001150062">
    <property type="component" value="Unassembled WGS sequence"/>
</dbReference>
<gene>
    <name evidence="6" type="ORF">M0813_11048</name>
</gene>
<keyword evidence="1 3" id="KW-0853">WD repeat</keyword>
<dbReference type="InterPro" id="IPR013535">
    <property type="entry name" value="PUL_dom"/>
</dbReference>
<evidence type="ECO:0000256" key="3">
    <source>
        <dbReference type="PROSITE-ProRule" id="PRU00221"/>
    </source>
</evidence>
<accession>A0ABQ8X1H8</accession>
<organism evidence="6 7">
    <name type="scientific">Anaeramoeba flamelloides</name>
    <dbReference type="NCBI Taxonomy" id="1746091"/>
    <lineage>
        <taxon>Eukaryota</taxon>
        <taxon>Metamonada</taxon>
        <taxon>Anaeramoebidae</taxon>
        <taxon>Anaeramoeba</taxon>
    </lineage>
</organism>
<evidence type="ECO:0000256" key="1">
    <source>
        <dbReference type="ARBA" id="ARBA00022574"/>
    </source>
</evidence>
<dbReference type="PANTHER" id="PTHR22847:SF637">
    <property type="entry name" value="WD REPEAT DOMAIN 5B"/>
    <property type="match status" value="1"/>
</dbReference>
<feature type="repeat" description="WD" evidence="3">
    <location>
        <begin position="132"/>
        <end position="162"/>
    </location>
</feature>
<dbReference type="InterPro" id="IPR011989">
    <property type="entry name" value="ARM-like"/>
</dbReference>
<name>A0ABQ8X1H8_9EUKA</name>
<dbReference type="Pfam" id="PF00400">
    <property type="entry name" value="WD40"/>
    <property type="match status" value="2"/>
</dbReference>
<evidence type="ECO:0000259" key="5">
    <source>
        <dbReference type="PROSITE" id="PS51396"/>
    </source>
</evidence>
<dbReference type="InterPro" id="IPR001680">
    <property type="entry name" value="WD40_rpt"/>
</dbReference>
<dbReference type="PROSITE" id="PS50082">
    <property type="entry name" value="WD_REPEATS_2"/>
    <property type="match status" value="1"/>
</dbReference>
<evidence type="ECO:0000256" key="2">
    <source>
        <dbReference type="ARBA" id="ARBA00022737"/>
    </source>
</evidence>
<dbReference type="PROSITE" id="PS51396">
    <property type="entry name" value="PUL"/>
    <property type="match status" value="1"/>
</dbReference>
<feature type="domain" description="PUL" evidence="5">
    <location>
        <begin position="560"/>
        <end position="838"/>
    </location>
</feature>
<dbReference type="Gene3D" id="2.130.10.10">
    <property type="entry name" value="YVTN repeat-like/Quinoprotein amine dehydrogenase"/>
    <property type="match status" value="1"/>
</dbReference>
<dbReference type="Gene3D" id="1.25.10.10">
    <property type="entry name" value="Leucine-rich Repeat Variant"/>
    <property type="match status" value="1"/>
</dbReference>
<keyword evidence="4" id="KW-0812">Transmembrane</keyword>
<evidence type="ECO:0000313" key="6">
    <source>
        <dbReference type="EMBL" id="KAJ6226357.1"/>
    </source>
</evidence>
<sequence>MSTTGPYNLSFQLKLSSKFLSSISTFISGNIVAASGTPETISIVYAIEKGAMPGLEEETFLACSGQMMMLYSIQSILKMSPNQEPKAIWWIFGHSANISCVTVCPNGLIYSGSYDQTIHVDQYTNKEKKIILKGHTGTVNNLIHINNTVISSSTDDTIRIWKNFQQVKVITNEMTRNVSSIAPCYDYGFFSTNNTNESVCFDLKGKIFFRLFLGNSKVNRVSSSPLGLKEYYLFGQNACHFLSYSETIATPKMTQHPRFIIPYTRPKAQQGKNVDPNDHKDLYEKCYGEDVLLAFSDGDILFLTKNKNRTTHLFSHSGRHPIEKRHKIRDVNSILERSININNQIRVGYDFNKRNNNNQTELDVLCFKNKSQTWAKIGKITCNLDFVDIKKSVQKKIEKKNKKKNQNYGDMDEKHLTNTLQFLQNQLLNMNDNVEYERTIAKFPYNSSEYLPMIKEYALRGKVSKSNKYKLKNLQKFAKKELRYFKNKLKKVKGYERILSIKYAISGGSVWIGFNIDEDTQETAIRVLNELDLELHHLPSISQKIDQLKVRLRHYNYLGKTIPKRKFESFSMGNIEQSLKQIEVLNTSTKTNQITENEMLLLKKISNSNLRSQNNIQKTDYQILAQLLKKCTGLILPTLLDLYRLLILDSAICKKISKNRSLIKILLEQLQTNINDQNVNLLLAYLDIFLNMFSSSKSREIIVYNRSFLLEGLKKILSGFTDYKIQKKCLQILLNLSIQCQTKLKKYHKYQYQKKIKKEIKFLLPLLECLVGYLKLITDEGLLSIIFLSLGTLIYAHDSVIYYLISKNFLYTLQKYRKQYGLLLSTIIDEIIQKVVKLQFK</sequence>
<dbReference type="InterPro" id="IPR016024">
    <property type="entry name" value="ARM-type_fold"/>
</dbReference>
<dbReference type="Pfam" id="PF08324">
    <property type="entry name" value="PUL"/>
    <property type="match status" value="1"/>
</dbReference>
<comment type="caution">
    <text evidence="6">The sequence shown here is derived from an EMBL/GenBank/DDBJ whole genome shotgun (WGS) entry which is preliminary data.</text>
</comment>
<feature type="transmembrane region" description="Helical" evidence="4">
    <location>
        <begin position="783"/>
        <end position="805"/>
    </location>
</feature>